<keyword evidence="3" id="KW-1185">Reference proteome</keyword>
<sequence>MGSRLNPHMFFMTSAVDALDFYRGVFGGTVSITTFADRGIVDTPDTDKVMHGRLETPAGFTLTCSDTPAGLAHEPGRNVAIALDGDDADDLRRWFAGLASGGQVVVPLEVSAGEEYGQLVDRFGIVWLVTVTT</sequence>
<evidence type="ECO:0000313" key="3">
    <source>
        <dbReference type="Proteomes" id="UP001157126"/>
    </source>
</evidence>
<reference evidence="3" key="1">
    <citation type="journal article" date="2019" name="Int. J. Syst. Evol. Microbiol.">
        <title>The Global Catalogue of Microorganisms (GCM) 10K type strain sequencing project: providing services to taxonomists for standard genome sequencing and annotation.</title>
        <authorList>
            <consortium name="The Broad Institute Genomics Platform"/>
            <consortium name="The Broad Institute Genome Sequencing Center for Infectious Disease"/>
            <person name="Wu L."/>
            <person name="Ma J."/>
        </authorList>
    </citation>
    <scope>NUCLEOTIDE SEQUENCE [LARGE SCALE GENOMIC DNA]</scope>
    <source>
        <strain evidence="3">NBRC 113072</strain>
    </source>
</reference>
<evidence type="ECO:0000313" key="2">
    <source>
        <dbReference type="EMBL" id="GMA40132.1"/>
    </source>
</evidence>
<accession>A0ABQ6ITT0</accession>
<dbReference type="InterPro" id="IPR029068">
    <property type="entry name" value="Glyas_Bleomycin-R_OHBP_Dase"/>
</dbReference>
<dbReference type="Gene3D" id="3.10.180.10">
    <property type="entry name" value="2,3-Dihydroxybiphenyl 1,2-Dioxygenase, domain 1"/>
    <property type="match status" value="1"/>
</dbReference>
<organism evidence="2 3">
    <name type="scientific">Mobilicoccus caccae</name>
    <dbReference type="NCBI Taxonomy" id="1859295"/>
    <lineage>
        <taxon>Bacteria</taxon>
        <taxon>Bacillati</taxon>
        <taxon>Actinomycetota</taxon>
        <taxon>Actinomycetes</taxon>
        <taxon>Micrococcales</taxon>
        <taxon>Dermatophilaceae</taxon>
        <taxon>Mobilicoccus</taxon>
    </lineage>
</organism>
<feature type="domain" description="PhnB-like" evidence="1">
    <location>
        <begin position="5"/>
        <end position="129"/>
    </location>
</feature>
<dbReference type="PANTHER" id="PTHR33990">
    <property type="entry name" value="PROTEIN YJDN-RELATED"/>
    <property type="match status" value="1"/>
</dbReference>
<dbReference type="PANTHER" id="PTHR33990:SF1">
    <property type="entry name" value="PROTEIN YJDN"/>
    <property type="match status" value="1"/>
</dbReference>
<evidence type="ECO:0000259" key="1">
    <source>
        <dbReference type="Pfam" id="PF06983"/>
    </source>
</evidence>
<protein>
    <submittedName>
        <fullName evidence="2">VOC family protein</fullName>
    </submittedName>
</protein>
<dbReference type="InterPro" id="IPR028973">
    <property type="entry name" value="PhnB-like"/>
</dbReference>
<name>A0ABQ6ITT0_9MICO</name>
<dbReference type="SUPFAM" id="SSF54593">
    <property type="entry name" value="Glyoxalase/Bleomycin resistance protein/Dihydroxybiphenyl dioxygenase"/>
    <property type="match status" value="1"/>
</dbReference>
<dbReference type="Pfam" id="PF06983">
    <property type="entry name" value="3-dmu-9_3-mt"/>
    <property type="match status" value="1"/>
</dbReference>
<dbReference type="EMBL" id="BSUO01000001">
    <property type="protein sequence ID" value="GMA40132.1"/>
    <property type="molecule type" value="Genomic_DNA"/>
</dbReference>
<comment type="caution">
    <text evidence="2">The sequence shown here is derived from an EMBL/GenBank/DDBJ whole genome shotgun (WGS) entry which is preliminary data.</text>
</comment>
<dbReference type="RefSeq" id="WP_284303883.1">
    <property type="nucleotide sequence ID" value="NZ_BSUO01000001.1"/>
</dbReference>
<gene>
    <name evidence="2" type="primary">phnB</name>
    <name evidence="2" type="ORF">GCM10025883_21770</name>
</gene>
<proteinExistence type="predicted"/>
<dbReference type="Proteomes" id="UP001157126">
    <property type="component" value="Unassembled WGS sequence"/>
</dbReference>